<dbReference type="CDD" id="cd06170">
    <property type="entry name" value="LuxR_C_like"/>
    <property type="match status" value="1"/>
</dbReference>
<evidence type="ECO:0000313" key="6">
    <source>
        <dbReference type="Proteomes" id="UP001348641"/>
    </source>
</evidence>
<protein>
    <submittedName>
        <fullName evidence="5">LuxR C-terminal-related transcriptional regulator</fullName>
    </submittedName>
</protein>
<evidence type="ECO:0000256" key="2">
    <source>
        <dbReference type="ARBA" id="ARBA00023125"/>
    </source>
</evidence>
<dbReference type="PRINTS" id="PR00038">
    <property type="entry name" value="HTHLUXR"/>
</dbReference>
<keyword evidence="1" id="KW-0805">Transcription regulation</keyword>
<keyword evidence="2" id="KW-0238">DNA-binding</keyword>
<dbReference type="SUPFAM" id="SSF46894">
    <property type="entry name" value="C-terminal effector domain of the bipartite response regulators"/>
    <property type="match status" value="1"/>
</dbReference>
<dbReference type="Gene3D" id="1.10.10.10">
    <property type="entry name" value="Winged helix-like DNA-binding domain superfamily/Winged helix DNA-binding domain"/>
    <property type="match status" value="1"/>
</dbReference>
<dbReference type="PANTHER" id="PTHR44688">
    <property type="entry name" value="DNA-BINDING TRANSCRIPTIONAL ACTIVATOR DEVR_DOSR"/>
    <property type="match status" value="1"/>
</dbReference>
<organism evidence="5 6">
    <name type="scientific">Nocardiopsis tropica</name>
    <dbReference type="NCBI Taxonomy" id="109330"/>
    <lineage>
        <taxon>Bacteria</taxon>
        <taxon>Bacillati</taxon>
        <taxon>Actinomycetota</taxon>
        <taxon>Actinomycetes</taxon>
        <taxon>Streptosporangiales</taxon>
        <taxon>Nocardiopsidaceae</taxon>
        <taxon>Nocardiopsis</taxon>
    </lineage>
</organism>
<accession>A0ABU7KL87</accession>
<dbReference type="EMBL" id="JAUUCC010000010">
    <property type="protein sequence ID" value="MEE2050051.1"/>
    <property type="molecule type" value="Genomic_DNA"/>
</dbReference>
<dbReference type="RefSeq" id="WP_330157293.1">
    <property type="nucleotide sequence ID" value="NZ_BAAAJA010000018.1"/>
</dbReference>
<dbReference type="SMART" id="SM00421">
    <property type="entry name" value="HTH_LUXR"/>
    <property type="match status" value="1"/>
</dbReference>
<evidence type="ECO:0000256" key="1">
    <source>
        <dbReference type="ARBA" id="ARBA00023015"/>
    </source>
</evidence>
<evidence type="ECO:0000313" key="5">
    <source>
        <dbReference type="EMBL" id="MEE2050051.1"/>
    </source>
</evidence>
<dbReference type="Proteomes" id="UP001348641">
    <property type="component" value="Unassembled WGS sequence"/>
</dbReference>
<dbReference type="PROSITE" id="PS50043">
    <property type="entry name" value="HTH_LUXR_2"/>
    <property type="match status" value="1"/>
</dbReference>
<gene>
    <name evidence="5" type="ORF">Q8A49_06015</name>
</gene>
<name>A0ABU7KL87_9ACTN</name>
<sequence length="231" mass="25150">MISDYGTSTEPTVLSLGRQEEEFVHLATTRVIVAIANGVLRQGMRTLLKELPLGSLHTVPTIREADFGAAEPTRSVLILAEAESSPADWTLIPPGFKTLVLLAKPSGIDSLDRYSQTDGLLLQEELDVHVLGDTLSRVLSGQFPLPSAVARRLMTQGIIQRTTLTRTVQLTERQHETLRLLSEGLSNRQIGRRLRISEHGAKRLVASVLTKLDAPNRAGAVAVGLREGLLP</sequence>
<comment type="caution">
    <text evidence="5">The sequence shown here is derived from an EMBL/GenBank/DDBJ whole genome shotgun (WGS) entry which is preliminary data.</text>
</comment>
<dbReference type="InterPro" id="IPR036388">
    <property type="entry name" value="WH-like_DNA-bd_sf"/>
</dbReference>
<dbReference type="InterPro" id="IPR000792">
    <property type="entry name" value="Tscrpt_reg_LuxR_C"/>
</dbReference>
<dbReference type="Pfam" id="PF00196">
    <property type="entry name" value="GerE"/>
    <property type="match status" value="1"/>
</dbReference>
<dbReference type="InterPro" id="IPR016032">
    <property type="entry name" value="Sig_transdc_resp-reg_C-effctor"/>
</dbReference>
<evidence type="ECO:0000256" key="3">
    <source>
        <dbReference type="ARBA" id="ARBA00023163"/>
    </source>
</evidence>
<feature type="domain" description="HTH luxR-type" evidence="4">
    <location>
        <begin position="163"/>
        <end position="228"/>
    </location>
</feature>
<reference evidence="5 6" key="1">
    <citation type="submission" date="2023-07" db="EMBL/GenBank/DDBJ databases">
        <authorList>
            <person name="Girao M."/>
            <person name="Carvalho M.F."/>
        </authorList>
    </citation>
    <scope>NUCLEOTIDE SEQUENCE [LARGE SCALE GENOMIC DNA]</scope>
    <source>
        <strain evidence="5 6">66/93</strain>
    </source>
</reference>
<keyword evidence="3" id="KW-0804">Transcription</keyword>
<dbReference type="PANTHER" id="PTHR44688:SF16">
    <property type="entry name" value="DNA-BINDING TRANSCRIPTIONAL ACTIVATOR DEVR_DOSR"/>
    <property type="match status" value="1"/>
</dbReference>
<proteinExistence type="predicted"/>
<evidence type="ECO:0000259" key="4">
    <source>
        <dbReference type="PROSITE" id="PS50043"/>
    </source>
</evidence>